<dbReference type="OrthoDB" id="9814946at2"/>
<accession>G8QV10</accession>
<dbReference type="Gene3D" id="3.20.20.150">
    <property type="entry name" value="Divalent-metal-dependent TIM barrel enzymes"/>
    <property type="match status" value="1"/>
</dbReference>
<dbReference type="HOGENOM" id="CLU_050006_8_2_12"/>
<dbReference type="InterPro" id="IPR050312">
    <property type="entry name" value="IolE/XylAMocC-like"/>
</dbReference>
<name>G8QV10_SPHPG</name>
<gene>
    <name evidence="2" type="ordered locus">SpiGrapes_1435</name>
</gene>
<evidence type="ECO:0000313" key="3">
    <source>
        <dbReference type="Proteomes" id="UP000005632"/>
    </source>
</evidence>
<dbReference type="SUPFAM" id="SSF51658">
    <property type="entry name" value="Xylose isomerase-like"/>
    <property type="match status" value="1"/>
</dbReference>
<reference evidence="2 3" key="1">
    <citation type="submission" date="2011-11" db="EMBL/GenBank/DDBJ databases">
        <title>Complete sequence of Spirochaeta sp. grapes.</title>
        <authorList>
            <consortium name="US DOE Joint Genome Institute"/>
            <person name="Lucas S."/>
            <person name="Han J."/>
            <person name="Lapidus A."/>
            <person name="Cheng J.-F."/>
            <person name="Goodwin L."/>
            <person name="Pitluck S."/>
            <person name="Peters L."/>
            <person name="Ovchinnikova G."/>
            <person name="Munk A.C."/>
            <person name="Detter J.C."/>
            <person name="Han C."/>
            <person name="Tapia R."/>
            <person name="Land M."/>
            <person name="Hauser L."/>
            <person name="Kyrpides N."/>
            <person name="Ivanova N."/>
            <person name="Pagani I."/>
            <person name="Ritalahtilisa K."/>
            <person name="Loeffler F."/>
            <person name="Woyke T."/>
        </authorList>
    </citation>
    <scope>NUCLEOTIDE SEQUENCE [LARGE SCALE GENOMIC DNA]</scope>
    <source>
        <strain evidence="3">ATCC BAA-1885 / DSM 22778 / Grapes</strain>
    </source>
</reference>
<dbReference type="EMBL" id="CP003155">
    <property type="protein sequence ID" value="AEV29246.1"/>
    <property type="molecule type" value="Genomic_DNA"/>
</dbReference>
<dbReference type="STRING" id="158190.SpiGrapes_1435"/>
<dbReference type="InterPro" id="IPR036237">
    <property type="entry name" value="Xyl_isomerase-like_sf"/>
</dbReference>
<dbReference type="Pfam" id="PF01261">
    <property type="entry name" value="AP_endonuc_2"/>
    <property type="match status" value="1"/>
</dbReference>
<organism evidence="2 3">
    <name type="scientific">Sphaerochaeta pleomorpha (strain ATCC BAA-1885 / DSM 22778 / Grapes)</name>
    <dbReference type="NCBI Taxonomy" id="158190"/>
    <lineage>
        <taxon>Bacteria</taxon>
        <taxon>Pseudomonadati</taxon>
        <taxon>Spirochaetota</taxon>
        <taxon>Spirochaetia</taxon>
        <taxon>Spirochaetales</taxon>
        <taxon>Sphaerochaetaceae</taxon>
        <taxon>Sphaerochaeta</taxon>
    </lineage>
</organism>
<feature type="domain" description="Xylose isomerase-like TIM barrel" evidence="1">
    <location>
        <begin position="23"/>
        <end position="263"/>
    </location>
</feature>
<dbReference type="PANTHER" id="PTHR12110">
    <property type="entry name" value="HYDROXYPYRUVATE ISOMERASE"/>
    <property type="match status" value="1"/>
</dbReference>
<dbReference type="AlphaFoldDB" id="G8QV10"/>
<keyword evidence="3" id="KW-1185">Reference proteome</keyword>
<dbReference type="KEGG" id="sgp:SpiGrapes_1435"/>
<dbReference type="InterPro" id="IPR013022">
    <property type="entry name" value="Xyl_isomerase-like_TIM-brl"/>
</dbReference>
<dbReference type="Proteomes" id="UP000005632">
    <property type="component" value="Chromosome"/>
</dbReference>
<proteinExistence type="predicted"/>
<sequence length="286" mass="31939">MRSIGINYAYWVQDWDVDFVPFIAKAKELGYDQLEVNGSTVAIMSPWGRSRLALEAKDKQVNLSYGLGLSPQFDISSLDENIRRSGVAFMTQMIKAVGSMGGGDIGGVIYASWPGRLAKGEDKRWYFDQSVASMRSLMSVAEDNDVMLNVEVVNRYEQFLLNTCAEGLAYIRAVNHPNCGILLDTFHMNIEEDSLENAIRMAGLYLHGFHLGETNRKPVGIGRQPWSGIKKALDDIFYEGPLIQESFITPKGQVGQDLSVWRELVENADLDVLAAESAIFIREKLC</sequence>
<dbReference type="RefSeq" id="WP_014270094.1">
    <property type="nucleotide sequence ID" value="NC_016633.1"/>
</dbReference>
<evidence type="ECO:0000259" key="1">
    <source>
        <dbReference type="Pfam" id="PF01261"/>
    </source>
</evidence>
<dbReference type="PANTHER" id="PTHR12110:SF41">
    <property type="entry name" value="INOSOSE DEHYDRATASE"/>
    <property type="match status" value="1"/>
</dbReference>
<evidence type="ECO:0000313" key="2">
    <source>
        <dbReference type="EMBL" id="AEV29246.1"/>
    </source>
</evidence>
<keyword evidence="2" id="KW-0413">Isomerase</keyword>
<dbReference type="eggNOG" id="COG1082">
    <property type="taxonomic scope" value="Bacteria"/>
</dbReference>
<protein>
    <submittedName>
        <fullName evidence="2">Sugar phosphate isomerase/epimerase</fullName>
    </submittedName>
</protein>
<dbReference type="GO" id="GO:0016853">
    <property type="term" value="F:isomerase activity"/>
    <property type="evidence" value="ECO:0007669"/>
    <property type="project" value="UniProtKB-KW"/>
</dbReference>